<evidence type="ECO:0000313" key="3">
    <source>
        <dbReference type="Proteomes" id="UP000694892"/>
    </source>
</evidence>
<organism evidence="2 3">
    <name type="scientific">Xenopus laevis</name>
    <name type="common">African clawed frog</name>
    <dbReference type="NCBI Taxonomy" id="8355"/>
    <lineage>
        <taxon>Eukaryota</taxon>
        <taxon>Metazoa</taxon>
        <taxon>Chordata</taxon>
        <taxon>Craniata</taxon>
        <taxon>Vertebrata</taxon>
        <taxon>Euteleostomi</taxon>
        <taxon>Amphibia</taxon>
        <taxon>Batrachia</taxon>
        <taxon>Anura</taxon>
        <taxon>Pipoidea</taxon>
        <taxon>Pipidae</taxon>
        <taxon>Xenopodinae</taxon>
        <taxon>Xenopus</taxon>
        <taxon>Xenopus</taxon>
    </lineage>
</organism>
<protein>
    <submittedName>
        <fullName evidence="2">Uncharacterized protein</fullName>
    </submittedName>
</protein>
<dbReference type="Proteomes" id="UP000694892">
    <property type="component" value="Chromosome 5S"/>
</dbReference>
<keyword evidence="1" id="KW-0812">Transmembrane</keyword>
<keyword evidence="1" id="KW-0472">Membrane</keyword>
<evidence type="ECO:0000256" key="1">
    <source>
        <dbReference type="SAM" id="Phobius"/>
    </source>
</evidence>
<sequence>MSYSPLMLYREISSLSAQYKSQPDAPCPNTHLSLVIYCDKNIKGKAELSNWIINSLLTQSRRCLCYKWRESLFSLTLSFISSIFNICCRILGVVIVGDG</sequence>
<dbReference type="AlphaFoldDB" id="A0A974CQI7"/>
<accession>A0A974CQI7</accession>
<dbReference type="EMBL" id="CM004475">
    <property type="protein sequence ID" value="OCT77413.1"/>
    <property type="molecule type" value="Genomic_DNA"/>
</dbReference>
<reference evidence="3" key="1">
    <citation type="journal article" date="2016" name="Nature">
        <title>Genome evolution in the allotetraploid frog Xenopus laevis.</title>
        <authorList>
            <person name="Session A.M."/>
            <person name="Uno Y."/>
            <person name="Kwon T."/>
            <person name="Chapman J.A."/>
            <person name="Toyoda A."/>
            <person name="Takahashi S."/>
            <person name="Fukui A."/>
            <person name="Hikosaka A."/>
            <person name="Suzuki A."/>
            <person name="Kondo M."/>
            <person name="van Heeringen S.J."/>
            <person name="Quigley I."/>
            <person name="Heinz S."/>
            <person name="Ogino H."/>
            <person name="Ochi H."/>
            <person name="Hellsten U."/>
            <person name="Lyons J.B."/>
            <person name="Simakov O."/>
            <person name="Putnam N."/>
            <person name="Stites J."/>
            <person name="Kuroki Y."/>
            <person name="Tanaka T."/>
            <person name="Michiue T."/>
            <person name="Watanabe M."/>
            <person name="Bogdanovic O."/>
            <person name="Lister R."/>
            <person name="Georgiou G."/>
            <person name="Paranjpe S.S."/>
            <person name="van Kruijsbergen I."/>
            <person name="Shu S."/>
            <person name="Carlson J."/>
            <person name="Kinoshita T."/>
            <person name="Ohta Y."/>
            <person name="Mawaribuchi S."/>
            <person name="Jenkins J."/>
            <person name="Grimwood J."/>
            <person name="Schmutz J."/>
            <person name="Mitros T."/>
            <person name="Mozaffari S.V."/>
            <person name="Suzuki Y."/>
            <person name="Haramoto Y."/>
            <person name="Yamamoto T.S."/>
            <person name="Takagi C."/>
            <person name="Heald R."/>
            <person name="Miller K."/>
            <person name="Haudenschild C."/>
            <person name="Kitzman J."/>
            <person name="Nakayama T."/>
            <person name="Izutsu Y."/>
            <person name="Robert J."/>
            <person name="Fortriede J."/>
            <person name="Burns K."/>
            <person name="Lotay V."/>
            <person name="Karimi K."/>
            <person name="Yasuoka Y."/>
            <person name="Dichmann D.S."/>
            <person name="Flajnik M.F."/>
            <person name="Houston D.W."/>
            <person name="Shendure J."/>
            <person name="DuPasquier L."/>
            <person name="Vize P.D."/>
            <person name="Zorn A.M."/>
            <person name="Ito M."/>
            <person name="Marcotte E.M."/>
            <person name="Wallingford J.B."/>
            <person name="Ito Y."/>
            <person name="Asashima M."/>
            <person name="Ueno N."/>
            <person name="Matsuda Y."/>
            <person name="Veenstra G.J."/>
            <person name="Fujiyama A."/>
            <person name="Harland R.M."/>
            <person name="Taira M."/>
            <person name="Rokhsar D.S."/>
        </authorList>
    </citation>
    <scope>NUCLEOTIDE SEQUENCE [LARGE SCALE GENOMIC DNA]</scope>
    <source>
        <strain evidence="3">J</strain>
    </source>
</reference>
<proteinExistence type="predicted"/>
<feature type="transmembrane region" description="Helical" evidence="1">
    <location>
        <begin position="72"/>
        <end position="96"/>
    </location>
</feature>
<name>A0A974CQI7_XENLA</name>
<gene>
    <name evidence="2" type="ORF">XELAEV_18028504mg</name>
</gene>
<keyword evidence="1" id="KW-1133">Transmembrane helix</keyword>
<evidence type="ECO:0000313" key="2">
    <source>
        <dbReference type="EMBL" id="OCT77413.1"/>
    </source>
</evidence>